<sequence length="309" mass="37024">MEKNKFQKIFQLIFSSFWIMFRKIIFKKLPLLFFIVAFCFMQFYANIKSADSNILNLMERVPYGINQMVIQYERQLIDQNNLKYQMILKEKIVKVQRNCQSLFKCFPSGILTPLSWIIGGVAVRHEYILLETINHLATIELKQNKGDYFIDMQIFDYNKNFAQYLNKEREWNRQLDSLTSEEIGDLNFFQVHKFLGIILVCWKGINMFKKGKYEVLFKNCKNLSRALCYFCAKDSNIDSIMQSILGLYTDWLCDFVQRKEIQWILDYFYDQTISSVSKIRTIMNEIQKLRQQGFKIEEELEETPNWNII</sequence>
<protein>
    <submittedName>
        <fullName evidence="2">Uncharacterized protein</fullName>
    </submittedName>
</protein>
<name>A0A8S1RDA1_9CILI</name>
<dbReference type="EMBL" id="CAJJDN010000155">
    <property type="protein sequence ID" value="CAD8124960.1"/>
    <property type="molecule type" value="Genomic_DNA"/>
</dbReference>
<reference evidence="2" key="1">
    <citation type="submission" date="2021-01" db="EMBL/GenBank/DDBJ databases">
        <authorList>
            <consortium name="Genoscope - CEA"/>
            <person name="William W."/>
        </authorList>
    </citation>
    <scope>NUCLEOTIDE SEQUENCE</scope>
</reference>
<comment type="caution">
    <text evidence="2">The sequence shown here is derived from an EMBL/GenBank/DDBJ whole genome shotgun (WGS) entry which is preliminary data.</text>
</comment>
<dbReference type="EMBL" id="CAJJDN010000155">
    <property type="protein sequence ID" value="CAD8124958.1"/>
    <property type="molecule type" value="Genomic_DNA"/>
</dbReference>
<evidence type="ECO:0000313" key="1">
    <source>
        <dbReference type="EMBL" id="CAD8124958.1"/>
    </source>
</evidence>
<evidence type="ECO:0000313" key="3">
    <source>
        <dbReference type="Proteomes" id="UP000692954"/>
    </source>
</evidence>
<dbReference type="AlphaFoldDB" id="A0A8S1RDA1"/>
<gene>
    <name evidence="1" type="ORF">PSON_ATCC_30995.1.T1550035</name>
    <name evidence="2" type="ORF">PSON_ATCC_30995.1.T1550038</name>
</gene>
<keyword evidence="3" id="KW-1185">Reference proteome</keyword>
<dbReference type="Proteomes" id="UP000692954">
    <property type="component" value="Unassembled WGS sequence"/>
</dbReference>
<evidence type="ECO:0000313" key="2">
    <source>
        <dbReference type="EMBL" id="CAD8124960.1"/>
    </source>
</evidence>
<dbReference type="OrthoDB" id="295251at2759"/>
<proteinExistence type="predicted"/>
<organism evidence="2 3">
    <name type="scientific">Paramecium sonneborni</name>
    <dbReference type="NCBI Taxonomy" id="65129"/>
    <lineage>
        <taxon>Eukaryota</taxon>
        <taxon>Sar</taxon>
        <taxon>Alveolata</taxon>
        <taxon>Ciliophora</taxon>
        <taxon>Intramacronucleata</taxon>
        <taxon>Oligohymenophorea</taxon>
        <taxon>Peniculida</taxon>
        <taxon>Parameciidae</taxon>
        <taxon>Paramecium</taxon>
    </lineage>
</organism>
<accession>A0A8S1RDA1</accession>